<dbReference type="GO" id="GO:0005930">
    <property type="term" value="C:axoneme"/>
    <property type="evidence" value="ECO:0007669"/>
    <property type="project" value="UniProtKB-SubCell"/>
</dbReference>
<organism evidence="9 10">
    <name type="scientific">Chlamydomonas eustigma</name>
    <dbReference type="NCBI Taxonomy" id="1157962"/>
    <lineage>
        <taxon>Eukaryota</taxon>
        <taxon>Viridiplantae</taxon>
        <taxon>Chlorophyta</taxon>
        <taxon>core chlorophytes</taxon>
        <taxon>Chlorophyceae</taxon>
        <taxon>CS clade</taxon>
        <taxon>Chlamydomonadales</taxon>
        <taxon>Chlamydomonadaceae</taxon>
        <taxon>Chlamydomonas</taxon>
    </lineage>
</organism>
<dbReference type="GO" id="GO:0003356">
    <property type="term" value="P:regulation of cilium beat frequency"/>
    <property type="evidence" value="ECO:0007669"/>
    <property type="project" value="TreeGrafter"/>
</dbReference>
<dbReference type="PANTHER" id="PTHR21442">
    <property type="entry name" value="CILIA- AND FLAGELLA-ASSOCIATED PROTEIN 206"/>
    <property type="match status" value="1"/>
</dbReference>
<sequence length="650" mass="71390">MEDNLKRIVSEVTRLSREAGVEVDANVIGYTSCLQEVQKSWDDVTGGASLSSGAFGPALIASLSQLLYKVLHQKDSPYIATAKMQIMMEVAFKNQREAVEKEQSEGQEEASMLARSITGAYANKNTTMQAYEKLHKLIIEYICKKVGLDRALSDEFAGEEVRAAVESVFPLSSLARFLTLEEAERLQQIEELSRITLGICLFNRHTGKGGRALPPATETYMPQAQRLQRDLNRQAQDLAASLRTLQAFQAAPPSPSVPSDEAAAASERARLEAINVAQAFATFQQLSADLNAGLEATQQLDAEVQHTLLQVQDSVGSNAAISKDIIYPLFDRLGTLQIALVEELRLLVVRQRLYEEASSMLGGYTSMLPSQVKVKQPKASQVSNPWISKLQVPSAAEQEANTRIDSTPLEEVPIFPEGYEYISTPADLSPQQAVQMLQGVSLSGFCAVSLSDPGTSSGPVLRLVQPSLGLVKVEASGELIGFSSAQAVSTFSADPAAILEGMEKAVLKQPLLAKLLGRTHLHTSLQLQTVVDILSGPLKVDFGSQTPVHFLERHIDYSYEWNEWALRRRVLSLANLRQKCTHGTQTTLTHFKRDGDTQVWLPKEAQVQTRVNKGQSMPKKLQYVAGLRGSPHTKMNVIRLDLDLGQPHQY</sequence>
<dbReference type="STRING" id="1157962.A0A250WQ58"/>
<comment type="similarity">
    <text evidence="2">Belongs to the CFAP206 family.</text>
</comment>
<keyword evidence="6" id="KW-0969">Cilium</keyword>
<keyword evidence="8" id="KW-0966">Cell projection</keyword>
<evidence type="ECO:0000256" key="1">
    <source>
        <dbReference type="ARBA" id="ARBA00004430"/>
    </source>
</evidence>
<dbReference type="Proteomes" id="UP000232323">
    <property type="component" value="Unassembled WGS sequence"/>
</dbReference>
<evidence type="ECO:0000256" key="6">
    <source>
        <dbReference type="ARBA" id="ARBA00023069"/>
    </source>
</evidence>
<reference evidence="9 10" key="1">
    <citation type="submission" date="2017-08" db="EMBL/GenBank/DDBJ databases">
        <title>Acidophilic green algal genome provides insights into adaptation to an acidic environment.</title>
        <authorList>
            <person name="Hirooka S."/>
            <person name="Hirose Y."/>
            <person name="Kanesaki Y."/>
            <person name="Higuchi S."/>
            <person name="Fujiwara T."/>
            <person name="Onuma R."/>
            <person name="Era A."/>
            <person name="Ohbayashi R."/>
            <person name="Uzuka A."/>
            <person name="Nozaki H."/>
            <person name="Yoshikawa H."/>
            <person name="Miyagishima S.Y."/>
        </authorList>
    </citation>
    <scope>NUCLEOTIDE SEQUENCE [LARGE SCALE GENOMIC DNA]</scope>
    <source>
        <strain evidence="9 10">NIES-2499</strain>
    </source>
</reference>
<evidence type="ECO:0000256" key="8">
    <source>
        <dbReference type="ARBA" id="ARBA00023273"/>
    </source>
</evidence>
<dbReference type="AlphaFoldDB" id="A0A250WQ58"/>
<keyword evidence="10" id="KW-1185">Reference proteome</keyword>
<comment type="subcellular location">
    <subcellularLocation>
        <location evidence="1">Cytoplasm</location>
        <location evidence="1">Cytoskeleton</location>
        <location evidence="1">Cilium axoneme</location>
    </subcellularLocation>
</comment>
<gene>
    <name evidence="9" type="ORF">CEUSTIGMA_g437.t1</name>
</gene>
<evidence type="ECO:0000256" key="7">
    <source>
        <dbReference type="ARBA" id="ARBA00023212"/>
    </source>
</evidence>
<evidence type="ECO:0000313" key="10">
    <source>
        <dbReference type="Proteomes" id="UP000232323"/>
    </source>
</evidence>
<dbReference type="GO" id="GO:0036064">
    <property type="term" value="C:ciliary basal body"/>
    <property type="evidence" value="ECO:0007669"/>
    <property type="project" value="TreeGrafter"/>
</dbReference>
<evidence type="ECO:0000256" key="2">
    <source>
        <dbReference type="ARBA" id="ARBA00010500"/>
    </source>
</evidence>
<dbReference type="EMBL" id="BEGY01000002">
    <property type="protein sequence ID" value="GAX72985.1"/>
    <property type="molecule type" value="Genomic_DNA"/>
</dbReference>
<keyword evidence="4" id="KW-0963">Cytoplasm</keyword>
<name>A0A250WQ58_9CHLO</name>
<proteinExistence type="inferred from homology"/>
<protein>
    <recommendedName>
        <fullName evidence="3">Cilia- and flagella-associated protein 206</fullName>
    </recommendedName>
</protein>
<dbReference type="OrthoDB" id="10251073at2759"/>
<evidence type="ECO:0000313" key="9">
    <source>
        <dbReference type="EMBL" id="GAX72985.1"/>
    </source>
</evidence>
<dbReference type="Pfam" id="PF12018">
    <property type="entry name" value="FAP206"/>
    <property type="match status" value="1"/>
</dbReference>
<dbReference type="GO" id="GO:0030030">
    <property type="term" value="P:cell projection organization"/>
    <property type="evidence" value="ECO:0007669"/>
    <property type="project" value="UniProtKB-KW"/>
</dbReference>
<dbReference type="InterPro" id="IPR021897">
    <property type="entry name" value="FAP206"/>
</dbReference>
<keyword evidence="7" id="KW-0206">Cytoskeleton</keyword>
<dbReference type="PANTHER" id="PTHR21442:SF0">
    <property type="entry name" value="CILIA- AND FLAGELLA-ASSOCIATED PROTEIN 206"/>
    <property type="match status" value="1"/>
</dbReference>
<keyword evidence="5" id="KW-0970">Cilium biogenesis/degradation</keyword>
<evidence type="ECO:0000256" key="5">
    <source>
        <dbReference type="ARBA" id="ARBA00022794"/>
    </source>
</evidence>
<evidence type="ECO:0000256" key="3">
    <source>
        <dbReference type="ARBA" id="ARBA00021602"/>
    </source>
</evidence>
<comment type="caution">
    <text evidence="9">The sequence shown here is derived from an EMBL/GenBank/DDBJ whole genome shotgun (WGS) entry which is preliminary data.</text>
</comment>
<accession>A0A250WQ58</accession>
<evidence type="ECO:0000256" key="4">
    <source>
        <dbReference type="ARBA" id="ARBA00022490"/>
    </source>
</evidence>